<organism evidence="1 2">
    <name type="scientific">Candidatus Brocadia sapporoensis</name>
    <dbReference type="NCBI Taxonomy" id="392547"/>
    <lineage>
        <taxon>Bacteria</taxon>
        <taxon>Pseudomonadati</taxon>
        <taxon>Planctomycetota</taxon>
        <taxon>Candidatus Brocadiia</taxon>
        <taxon>Candidatus Brocadiales</taxon>
        <taxon>Candidatus Brocadiaceae</taxon>
        <taxon>Candidatus Brocadia</taxon>
    </lineage>
</organism>
<accession>A0A1V6LXW6</accession>
<proteinExistence type="predicted"/>
<reference evidence="1 2" key="1">
    <citation type="journal article" date="2016" name="Genome Announc.">
        <title>Draft Genome Sequence of the Anaerobic Ammonium-Oxidizing Bacterium 'Candidatus Brocadia sp. 40'.</title>
        <authorList>
            <person name="Ali M."/>
            <person name="Haroon M.F."/>
            <person name="Narita Y."/>
            <person name="Zhang L."/>
            <person name="Rangel Shaw D."/>
            <person name="Okabe S."/>
            <person name="Saikaly P.E."/>
        </authorList>
    </citation>
    <scope>NUCLEOTIDE SEQUENCE [LARGE SCALE GENOMIC DNA]</scope>
    <source>
        <strain evidence="1 2">40</strain>
    </source>
</reference>
<comment type="caution">
    <text evidence="1">The sequence shown here is derived from an EMBL/GenBank/DDBJ whole genome shotgun (WGS) entry which is preliminary data.</text>
</comment>
<sequence length="122" mass="13909">MTDVSRYFNKDKNTVWDAVTQALAGIPIETTDMELGLLKTQWVKGWLAKKTTGFLTEGEWQGRYRLFIQVTGVEDKTYVSIKAQTEEKAPGGSRAYRWNRVVSDGTIEQDFLKRIESILDAT</sequence>
<keyword evidence="2" id="KW-1185">Reference proteome</keyword>
<evidence type="ECO:0000313" key="1">
    <source>
        <dbReference type="EMBL" id="OQD44994.1"/>
    </source>
</evidence>
<dbReference type="AlphaFoldDB" id="A0A1V6LXW6"/>
<evidence type="ECO:0000313" key="2">
    <source>
        <dbReference type="Proteomes" id="UP000242219"/>
    </source>
</evidence>
<name>A0A1V6LXW6_9BACT</name>
<dbReference type="Proteomes" id="UP000242219">
    <property type="component" value="Unassembled WGS sequence"/>
</dbReference>
<protein>
    <submittedName>
        <fullName evidence="1">Uncharacterized protein</fullName>
    </submittedName>
</protein>
<dbReference type="EMBL" id="MJUW02000110">
    <property type="protein sequence ID" value="OQD44994.1"/>
    <property type="molecule type" value="Genomic_DNA"/>
</dbReference>
<gene>
    <name evidence="1" type="ORF">BIY37_10780</name>
</gene>